<protein>
    <submittedName>
        <fullName evidence="2">Iron-sulfur cluster biosynthesis protein</fullName>
    </submittedName>
</protein>
<dbReference type="SUPFAM" id="SSF89360">
    <property type="entry name" value="HesB-like domain"/>
    <property type="match status" value="1"/>
</dbReference>
<dbReference type="EMBL" id="JARQBJ010000001">
    <property type="protein sequence ID" value="MDT2809407.1"/>
    <property type="molecule type" value="Genomic_DNA"/>
</dbReference>
<proteinExistence type="inferred from homology"/>
<comment type="similarity">
    <text evidence="1">Belongs to the HesB/IscA family.</text>
</comment>
<name>A0AAW8TWX5_9ENTE</name>
<dbReference type="Proteomes" id="UP001256711">
    <property type="component" value="Unassembled WGS sequence"/>
</dbReference>
<dbReference type="AlphaFoldDB" id="A0AAW8TWX5"/>
<evidence type="ECO:0000313" key="3">
    <source>
        <dbReference type="Proteomes" id="UP001256711"/>
    </source>
</evidence>
<reference evidence="2" key="1">
    <citation type="submission" date="2023-03" db="EMBL/GenBank/DDBJ databases">
        <authorList>
            <person name="Shen W."/>
            <person name="Cai J."/>
        </authorList>
    </citation>
    <scope>NUCLEOTIDE SEQUENCE</scope>
    <source>
        <strain evidence="2">B226-2</strain>
    </source>
</reference>
<dbReference type="PIRSF" id="PIRSF034852">
    <property type="entry name" value="UCP034852"/>
    <property type="match status" value="1"/>
</dbReference>
<dbReference type="InterPro" id="IPR035903">
    <property type="entry name" value="HesB-like_dom_sf"/>
</dbReference>
<dbReference type="RefSeq" id="WP_118340426.1">
    <property type="nucleotide sequence ID" value="NZ_CABJBY010000004.1"/>
</dbReference>
<sequence>MKITVTPEALAWFQAEVEVPTGQGVRFFGKVYGKTQVHDGFSVGMTIDTPEKPIVETKEAGILFFAEEADDWFFKGYDLVVAYDEKLKEPKYEFTENGEEREKGL</sequence>
<comment type="caution">
    <text evidence="2">The sequence shown here is derived from an EMBL/GenBank/DDBJ whole genome shotgun (WGS) entry which is preliminary data.</text>
</comment>
<evidence type="ECO:0000256" key="1">
    <source>
        <dbReference type="ARBA" id="ARBA00006718"/>
    </source>
</evidence>
<evidence type="ECO:0000313" key="2">
    <source>
        <dbReference type="EMBL" id="MDT2809407.1"/>
    </source>
</evidence>
<accession>A0AAW8TWX5</accession>
<gene>
    <name evidence="2" type="ORF">P7H43_02710</name>
</gene>
<organism evidence="2 3">
    <name type="scientific">Enterococcus asini</name>
    <dbReference type="NCBI Taxonomy" id="57732"/>
    <lineage>
        <taxon>Bacteria</taxon>
        <taxon>Bacillati</taxon>
        <taxon>Bacillota</taxon>
        <taxon>Bacilli</taxon>
        <taxon>Lactobacillales</taxon>
        <taxon>Enterococcaceae</taxon>
        <taxon>Enterococcus</taxon>
    </lineage>
</organism>
<dbReference type="InterPro" id="IPR008326">
    <property type="entry name" value="PdhI-like"/>
</dbReference>